<dbReference type="Gene3D" id="1.20.140.10">
    <property type="entry name" value="Butyryl-CoA Dehydrogenase, subunit A, domain 3"/>
    <property type="match status" value="1"/>
</dbReference>
<comment type="similarity">
    <text evidence="2 6">Belongs to the acyl-CoA dehydrogenase family.</text>
</comment>
<organism evidence="11 12">
    <name type="scientific">Oerskovia turbata</name>
    <dbReference type="NCBI Taxonomy" id="1713"/>
    <lineage>
        <taxon>Bacteria</taxon>
        <taxon>Bacillati</taxon>
        <taxon>Actinomycetota</taxon>
        <taxon>Actinomycetes</taxon>
        <taxon>Micrococcales</taxon>
        <taxon>Cellulomonadaceae</taxon>
        <taxon>Oerskovia</taxon>
    </lineage>
</organism>
<dbReference type="RefSeq" id="WP_030150949.1">
    <property type="nucleotide sequence ID" value="NZ_JOFV01000005.1"/>
</dbReference>
<dbReference type="GO" id="GO:0003995">
    <property type="term" value="F:acyl-CoA dehydrogenase activity"/>
    <property type="evidence" value="ECO:0007669"/>
    <property type="project" value="InterPro"/>
</dbReference>
<dbReference type="FunFam" id="2.40.110.10:FF:000002">
    <property type="entry name" value="Acyl-CoA dehydrogenase fadE12"/>
    <property type="match status" value="1"/>
</dbReference>
<dbReference type="GO" id="GO:0050660">
    <property type="term" value="F:flavin adenine dinucleotide binding"/>
    <property type="evidence" value="ECO:0007669"/>
    <property type="project" value="InterPro"/>
</dbReference>
<dbReference type="Pfam" id="PF00441">
    <property type="entry name" value="Acyl-CoA_dh_1"/>
    <property type="match status" value="1"/>
</dbReference>
<dbReference type="InterPro" id="IPR009075">
    <property type="entry name" value="AcylCo_DH/oxidase_C"/>
</dbReference>
<evidence type="ECO:0000259" key="7">
    <source>
        <dbReference type="Pfam" id="PF00441"/>
    </source>
</evidence>
<dbReference type="InterPro" id="IPR046373">
    <property type="entry name" value="Acyl-CoA_Oxase/DH_mid-dom_sf"/>
</dbReference>
<dbReference type="EMBL" id="SDJR01000001">
    <property type="protein sequence ID" value="RXR27963.1"/>
    <property type="molecule type" value="Genomic_DNA"/>
</dbReference>
<dbReference type="Pfam" id="PF02770">
    <property type="entry name" value="Acyl-CoA_dh_M"/>
    <property type="match status" value="1"/>
</dbReference>
<dbReference type="CDD" id="cd00567">
    <property type="entry name" value="ACAD"/>
    <property type="match status" value="1"/>
</dbReference>
<protein>
    <submittedName>
        <fullName evidence="11">Crotonobetainyl-CoA dehydrogenase</fullName>
    </submittedName>
</protein>
<dbReference type="AlphaFoldDB" id="A0A4Q1L000"/>
<dbReference type="SUPFAM" id="SSF47203">
    <property type="entry name" value="Acyl-CoA dehydrogenase C-terminal domain-like"/>
    <property type="match status" value="1"/>
</dbReference>
<evidence type="ECO:0000256" key="5">
    <source>
        <dbReference type="ARBA" id="ARBA00023002"/>
    </source>
</evidence>
<dbReference type="PANTHER" id="PTHR43884">
    <property type="entry name" value="ACYL-COA DEHYDROGENASE"/>
    <property type="match status" value="1"/>
</dbReference>
<dbReference type="PANTHER" id="PTHR43884:SF12">
    <property type="entry name" value="ISOVALERYL-COA DEHYDROGENASE, MITOCHONDRIAL-RELATED"/>
    <property type="match status" value="1"/>
</dbReference>
<dbReference type="FunFam" id="1.20.140.10:FF:000001">
    <property type="entry name" value="Acyl-CoA dehydrogenase"/>
    <property type="match status" value="1"/>
</dbReference>
<feature type="domain" description="Acyl-CoA oxidase/dehydrogenase middle" evidence="8">
    <location>
        <begin position="121"/>
        <end position="212"/>
    </location>
</feature>
<dbReference type="InterPro" id="IPR006089">
    <property type="entry name" value="Acyl-CoA_DH_CS"/>
</dbReference>
<dbReference type="Proteomes" id="UP000289805">
    <property type="component" value="Unassembled WGS sequence"/>
</dbReference>
<keyword evidence="13" id="KW-1185">Reference proteome</keyword>
<sequence>MDFSLTEDQELMVQAIRELMARENWDTYFARCDKDHEYPERFVAELAELGVDTILLPEDRGGLDAGWTTIAAVWEELGRLGVPTYVLYQLPTLETVLRVGSPEQIEKILALVGTGKQIWNFAMTEPGAGSSFAKMSTTYTRRDGKIYLNGHKTFITSSKHVPYLVVMARNAEDMDQYSEFFVDMTLPGISKEPLDKLGLRMDSCCEIYLDDVELREEDMFGGEGEGFARTVADFDLERFLVAACDYGWALCAFEDAARYANQRVQGGEAIARYQLIQEKFANMKIKLTNMRNMVYEIAWKAENGLLGKGDCSMAKLYCTRAASEVVDDAIQVLGGIGVTGDHRVARFYRDLRVERISGGTDEMMILAAGRAALKEYR</sequence>
<dbReference type="SUPFAM" id="SSF56645">
    <property type="entry name" value="Acyl-CoA dehydrogenase NM domain-like"/>
    <property type="match status" value="1"/>
</dbReference>
<dbReference type="Proteomes" id="UP000290517">
    <property type="component" value="Unassembled WGS sequence"/>
</dbReference>
<dbReference type="EMBL" id="SDJQ01000006">
    <property type="protein sequence ID" value="RXR36028.1"/>
    <property type="molecule type" value="Genomic_DNA"/>
</dbReference>
<evidence type="ECO:0000259" key="9">
    <source>
        <dbReference type="Pfam" id="PF02771"/>
    </source>
</evidence>
<dbReference type="InterPro" id="IPR036250">
    <property type="entry name" value="AcylCo_DH-like_C"/>
</dbReference>
<evidence type="ECO:0000256" key="1">
    <source>
        <dbReference type="ARBA" id="ARBA00001974"/>
    </source>
</evidence>
<evidence type="ECO:0000313" key="10">
    <source>
        <dbReference type="EMBL" id="RXR27963.1"/>
    </source>
</evidence>
<dbReference type="Gene3D" id="2.40.110.10">
    <property type="entry name" value="Butyryl-CoA Dehydrogenase, subunit A, domain 2"/>
    <property type="match status" value="1"/>
</dbReference>
<dbReference type="STRING" id="1713.GCA_000718325_01411"/>
<keyword evidence="3 6" id="KW-0285">Flavoprotein</keyword>
<comment type="caution">
    <text evidence="11">The sequence shown here is derived from an EMBL/GenBank/DDBJ whole genome shotgun (WGS) entry which is preliminary data.</text>
</comment>
<dbReference type="NCBIfam" id="NF002885">
    <property type="entry name" value="PRK03354.1"/>
    <property type="match status" value="1"/>
</dbReference>
<dbReference type="InterPro" id="IPR009100">
    <property type="entry name" value="AcylCoA_DH/oxidase_NM_dom_sf"/>
</dbReference>
<reference evidence="12 13" key="1">
    <citation type="submission" date="2019-01" db="EMBL/GenBank/DDBJ databases">
        <title>Oerskovia turbata Genome sequencing and assembly.</title>
        <authorList>
            <person name="Dou T."/>
        </authorList>
    </citation>
    <scope>NUCLEOTIDE SEQUENCE [LARGE SCALE GENOMIC DNA]</scope>
    <source>
        <strain evidence="11 12">JCM12123</strain>
        <strain evidence="10 13">JCM3160</strain>
    </source>
</reference>
<dbReference type="InterPro" id="IPR013786">
    <property type="entry name" value="AcylCoA_DH/ox_N"/>
</dbReference>
<evidence type="ECO:0000313" key="11">
    <source>
        <dbReference type="EMBL" id="RXR36028.1"/>
    </source>
</evidence>
<feature type="domain" description="Acyl-CoA dehydrogenase/oxidase C-terminal" evidence="7">
    <location>
        <begin position="224"/>
        <end position="372"/>
    </location>
</feature>
<feature type="domain" description="Acyl-CoA dehydrogenase/oxidase N-terminal" evidence="9">
    <location>
        <begin position="6"/>
        <end position="115"/>
    </location>
</feature>
<name>A0A4Q1L000_9CELL</name>
<keyword evidence="4 6" id="KW-0274">FAD</keyword>
<evidence type="ECO:0000313" key="13">
    <source>
        <dbReference type="Proteomes" id="UP000290517"/>
    </source>
</evidence>
<dbReference type="Pfam" id="PF02771">
    <property type="entry name" value="Acyl-CoA_dh_N"/>
    <property type="match status" value="1"/>
</dbReference>
<evidence type="ECO:0000259" key="8">
    <source>
        <dbReference type="Pfam" id="PF02770"/>
    </source>
</evidence>
<gene>
    <name evidence="11" type="primary">caiA</name>
    <name evidence="10" type="ORF">EQW73_01245</name>
    <name evidence="11" type="ORF">EQW78_04510</name>
</gene>
<accession>A0A4Q1L000</accession>
<comment type="cofactor">
    <cofactor evidence="1 6">
        <name>FAD</name>
        <dbReference type="ChEBI" id="CHEBI:57692"/>
    </cofactor>
</comment>
<evidence type="ECO:0000313" key="12">
    <source>
        <dbReference type="Proteomes" id="UP000289805"/>
    </source>
</evidence>
<evidence type="ECO:0000256" key="6">
    <source>
        <dbReference type="RuleBase" id="RU362125"/>
    </source>
</evidence>
<evidence type="ECO:0000256" key="3">
    <source>
        <dbReference type="ARBA" id="ARBA00022630"/>
    </source>
</evidence>
<dbReference type="InterPro" id="IPR006091">
    <property type="entry name" value="Acyl-CoA_Oxase/DH_mid-dom"/>
</dbReference>
<evidence type="ECO:0000256" key="2">
    <source>
        <dbReference type="ARBA" id="ARBA00009347"/>
    </source>
</evidence>
<evidence type="ECO:0000256" key="4">
    <source>
        <dbReference type="ARBA" id="ARBA00022827"/>
    </source>
</evidence>
<keyword evidence="5 6" id="KW-0560">Oxidoreductase</keyword>
<dbReference type="OrthoDB" id="9770681at2"/>
<dbReference type="PROSITE" id="PS00073">
    <property type="entry name" value="ACYL_COA_DH_2"/>
    <property type="match status" value="1"/>
</dbReference>
<dbReference type="InterPro" id="IPR037069">
    <property type="entry name" value="AcylCoA_DH/ox_N_sf"/>
</dbReference>
<proteinExistence type="inferred from homology"/>
<dbReference type="Gene3D" id="1.10.540.10">
    <property type="entry name" value="Acyl-CoA dehydrogenase/oxidase, N-terminal domain"/>
    <property type="match status" value="1"/>
</dbReference>